<keyword evidence="4 6" id="KW-1133">Transmembrane helix</keyword>
<evidence type="ECO:0000259" key="7">
    <source>
        <dbReference type="Pfam" id="PF00361"/>
    </source>
</evidence>
<feature type="transmembrane region" description="Helical" evidence="6">
    <location>
        <begin position="364"/>
        <end position="388"/>
    </location>
</feature>
<feature type="transmembrane region" description="Helical" evidence="6">
    <location>
        <begin position="236"/>
        <end position="257"/>
    </location>
</feature>
<feature type="transmembrane region" description="Helical" evidence="6">
    <location>
        <begin position="436"/>
        <end position="458"/>
    </location>
</feature>
<dbReference type="PANTHER" id="PTHR42703:SF1">
    <property type="entry name" value="NA(+)_H(+) ANTIPORTER SUBUNIT D1"/>
    <property type="match status" value="1"/>
</dbReference>
<feature type="transmembrane region" description="Helical" evidence="6">
    <location>
        <begin position="106"/>
        <end position="124"/>
    </location>
</feature>
<feature type="transmembrane region" description="Helical" evidence="6">
    <location>
        <begin position="194"/>
        <end position="215"/>
    </location>
</feature>
<comment type="subcellular location">
    <subcellularLocation>
        <location evidence="1">Cell membrane</location>
        <topology evidence="1">Multi-pass membrane protein</topology>
    </subcellularLocation>
</comment>
<feature type="transmembrane region" description="Helical" evidence="6">
    <location>
        <begin position="318"/>
        <end position="343"/>
    </location>
</feature>
<dbReference type="GO" id="GO:0016491">
    <property type="term" value="F:oxidoreductase activity"/>
    <property type="evidence" value="ECO:0007669"/>
    <property type="project" value="UniProtKB-KW"/>
</dbReference>
<evidence type="ECO:0000256" key="4">
    <source>
        <dbReference type="ARBA" id="ARBA00022989"/>
    </source>
</evidence>
<dbReference type="AlphaFoldDB" id="A0A1W1BQM8"/>
<feature type="transmembrane region" description="Helical" evidence="6">
    <location>
        <begin position="28"/>
        <end position="47"/>
    </location>
</feature>
<reference evidence="8" key="1">
    <citation type="submission" date="2016-10" db="EMBL/GenBank/DDBJ databases">
        <authorList>
            <person name="de Groot N.N."/>
        </authorList>
    </citation>
    <scope>NUCLEOTIDE SEQUENCE</scope>
</reference>
<dbReference type="Pfam" id="PF00361">
    <property type="entry name" value="Proton_antipo_M"/>
    <property type="match status" value="1"/>
</dbReference>
<gene>
    <name evidence="8" type="ORF">MNB_SV-9-155</name>
</gene>
<feature type="transmembrane region" description="Helical" evidence="6">
    <location>
        <begin position="269"/>
        <end position="287"/>
    </location>
</feature>
<accession>A0A1W1BQM8</accession>
<name>A0A1W1BQM8_9ZZZZ</name>
<keyword evidence="8" id="KW-0830">Ubiquinone</keyword>
<evidence type="ECO:0000256" key="2">
    <source>
        <dbReference type="ARBA" id="ARBA00022475"/>
    </source>
</evidence>
<dbReference type="InterPro" id="IPR001750">
    <property type="entry name" value="ND/Mrp_TM"/>
</dbReference>
<keyword evidence="5 6" id="KW-0472">Membrane</keyword>
<proteinExistence type="predicted"/>
<sequence>MSSIYFIALPLLFGFAVPILSKFGKNGVAYTSLLLQLSLLLLSINLVSNLTTPIVEVIAISPPLGIALVADSASMFLVTIFTFLTFSLSLYYMGQRDNNRYKNENKFFILLNMLLASAIGLVLSSDIFNIYVFFEIAGISAYILSSYEKTANALEAGLKYLLTGAMASIFLVFGIFLIYLYLGTLNLALISQNFYTLSGEIQLLIATFLFVGFGFKVEVFPFNFWVSDIYEGSTPLVNGLFSSIVSKAYLFVFFHLIYLFLPHHNFTDFLLYVGAVSMIVAEIVAIKQTNIKRVFAYSSLGQLGLLFIAFSMQTADAIIAGLYILLAHSIAKMVIFLSLDSIINRYETEDISVLEKMNSPFIKWVLVISMFSLLGIPLFAGFVGKFLLLKSFGVAGYFGIMGAIIIASLIEAIYYFKLIGLMFKNIERGEYMEISILQKSILLLLTISIIFIGIYPFALSEWLNSASEAMINSHIYQNIILGEV</sequence>
<feature type="transmembrane region" description="Helical" evidence="6">
    <location>
        <begin position="76"/>
        <end position="94"/>
    </location>
</feature>
<dbReference type="InterPro" id="IPR050586">
    <property type="entry name" value="CPA3_Na-H_Antiporter_D"/>
</dbReference>
<evidence type="ECO:0000256" key="1">
    <source>
        <dbReference type="ARBA" id="ARBA00004651"/>
    </source>
</evidence>
<dbReference type="PANTHER" id="PTHR42703">
    <property type="entry name" value="NADH DEHYDROGENASE"/>
    <property type="match status" value="1"/>
</dbReference>
<keyword evidence="8" id="KW-0560">Oxidoreductase</keyword>
<feature type="transmembrane region" description="Helical" evidence="6">
    <location>
        <begin position="160"/>
        <end position="182"/>
    </location>
</feature>
<dbReference type="EC" id="1.6.5.3" evidence="8"/>
<organism evidence="8">
    <name type="scientific">hydrothermal vent metagenome</name>
    <dbReference type="NCBI Taxonomy" id="652676"/>
    <lineage>
        <taxon>unclassified sequences</taxon>
        <taxon>metagenomes</taxon>
        <taxon>ecological metagenomes</taxon>
    </lineage>
</organism>
<evidence type="ECO:0000313" key="8">
    <source>
        <dbReference type="EMBL" id="SFV55762.1"/>
    </source>
</evidence>
<keyword evidence="3 6" id="KW-0812">Transmembrane</keyword>
<feature type="transmembrane region" description="Helical" evidence="6">
    <location>
        <begin position="294"/>
        <end position="312"/>
    </location>
</feature>
<dbReference type="PRINTS" id="PR01434">
    <property type="entry name" value="NADHDHGNASE5"/>
</dbReference>
<evidence type="ECO:0000256" key="5">
    <source>
        <dbReference type="ARBA" id="ARBA00023136"/>
    </source>
</evidence>
<dbReference type="GO" id="GO:0005886">
    <property type="term" value="C:plasma membrane"/>
    <property type="evidence" value="ECO:0007669"/>
    <property type="project" value="UniProtKB-SubCell"/>
</dbReference>
<evidence type="ECO:0000256" key="6">
    <source>
        <dbReference type="SAM" id="Phobius"/>
    </source>
</evidence>
<evidence type="ECO:0000256" key="3">
    <source>
        <dbReference type="ARBA" id="ARBA00022692"/>
    </source>
</evidence>
<feature type="domain" description="NADH:quinone oxidoreductase/Mrp antiporter transmembrane" evidence="7">
    <location>
        <begin position="124"/>
        <end position="409"/>
    </location>
</feature>
<feature type="transmembrane region" description="Helical" evidence="6">
    <location>
        <begin position="394"/>
        <end position="416"/>
    </location>
</feature>
<protein>
    <submittedName>
        <fullName evidence="8">NADH-ubiquinone oxidoreductase chain N</fullName>
        <ecNumber evidence="8">1.6.5.3</ecNumber>
    </submittedName>
</protein>
<feature type="transmembrane region" description="Helical" evidence="6">
    <location>
        <begin position="130"/>
        <end position="148"/>
    </location>
</feature>
<dbReference type="EMBL" id="FPHG01000029">
    <property type="protein sequence ID" value="SFV55762.1"/>
    <property type="molecule type" value="Genomic_DNA"/>
</dbReference>
<keyword evidence="2" id="KW-1003">Cell membrane</keyword>